<dbReference type="AlphaFoldDB" id="A0A2R5F9G0"/>
<dbReference type="EMBL" id="BDOQ01000010">
    <property type="protein sequence ID" value="GBG14870.1"/>
    <property type="molecule type" value="Genomic_DNA"/>
</dbReference>
<proteinExistence type="predicted"/>
<name>A0A2R5F9G0_9PROT</name>
<accession>A0A2R5F9G0</accession>
<organism evidence="1 2">
    <name type="scientific">Novimethylophilus kurashikiensis</name>
    <dbReference type="NCBI Taxonomy" id="1825523"/>
    <lineage>
        <taxon>Bacteria</taxon>
        <taxon>Pseudomonadati</taxon>
        <taxon>Pseudomonadota</taxon>
        <taxon>Betaproteobacteria</taxon>
        <taxon>Nitrosomonadales</taxon>
        <taxon>Methylophilaceae</taxon>
        <taxon>Novimethylophilus</taxon>
    </lineage>
</organism>
<dbReference type="OrthoDB" id="8455999at2"/>
<keyword evidence="2" id="KW-1185">Reference proteome</keyword>
<dbReference type="RefSeq" id="WP_109016053.1">
    <property type="nucleotide sequence ID" value="NZ_BDOQ01000010.1"/>
</dbReference>
<gene>
    <name evidence="1" type="ORF">NMK_2471</name>
</gene>
<protein>
    <submittedName>
        <fullName evidence="1">Urease accessory protein UreF</fullName>
    </submittedName>
</protein>
<dbReference type="Proteomes" id="UP000245081">
    <property type="component" value="Unassembled WGS sequence"/>
</dbReference>
<sequence length="94" mass="10456">MSKVIPIIKAETLIPVGQYCYKQGTVRGWEVGADGVERQTGLCPFWSLKSDAPGQCNGWCSYLKTGDMEEDGTTLLFDQCKECGVKDDEFGVYY</sequence>
<reference evidence="1 2" key="1">
    <citation type="journal article" date="2018" name="Environ. Microbiol.">
        <title>Isolation and genomic characterization of Novimethylophilus kurashikiensis gen. nov. sp. nov., a new lanthanide-dependent methylotrophic species of Methylophilaceae.</title>
        <authorList>
            <person name="Lv H."/>
            <person name="Sahin N."/>
            <person name="Tani A."/>
        </authorList>
    </citation>
    <scope>NUCLEOTIDE SEQUENCE [LARGE SCALE GENOMIC DNA]</scope>
    <source>
        <strain evidence="1 2">La2-4</strain>
    </source>
</reference>
<evidence type="ECO:0000313" key="1">
    <source>
        <dbReference type="EMBL" id="GBG14870.1"/>
    </source>
</evidence>
<evidence type="ECO:0000313" key="2">
    <source>
        <dbReference type="Proteomes" id="UP000245081"/>
    </source>
</evidence>
<comment type="caution">
    <text evidence="1">The sequence shown here is derived from an EMBL/GenBank/DDBJ whole genome shotgun (WGS) entry which is preliminary data.</text>
</comment>